<evidence type="ECO:0008006" key="5">
    <source>
        <dbReference type="Google" id="ProtNLM"/>
    </source>
</evidence>
<evidence type="ECO:0000313" key="4">
    <source>
        <dbReference type="Proteomes" id="UP000468717"/>
    </source>
</evidence>
<proteinExistence type="predicted"/>
<evidence type="ECO:0000259" key="2">
    <source>
        <dbReference type="Pfam" id="PF15615"/>
    </source>
</evidence>
<reference evidence="3 4" key="1">
    <citation type="submission" date="2019-10" db="EMBL/GenBank/DDBJ databases">
        <title>Three novel species isolated from a subtropical stream in China.</title>
        <authorList>
            <person name="Lu H."/>
        </authorList>
    </citation>
    <scope>NUCLEOTIDE SEQUENCE [LARGE SCALE GENOMIC DNA]</scope>
    <source>
        <strain evidence="3 4">FT13W</strain>
    </source>
</reference>
<dbReference type="Proteomes" id="UP000468717">
    <property type="component" value="Unassembled WGS sequence"/>
</dbReference>
<dbReference type="Pfam" id="PF15615">
    <property type="entry name" value="TerB_C"/>
    <property type="match status" value="1"/>
</dbReference>
<dbReference type="Pfam" id="PF13208">
    <property type="entry name" value="TerB_N"/>
    <property type="match status" value="1"/>
</dbReference>
<dbReference type="InterPro" id="IPR029024">
    <property type="entry name" value="TerB-like"/>
</dbReference>
<feature type="domain" description="TerB-C" evidence="2">
    <location>
        <begin position="585"/>
        <end position="705"/>
    </location>
</feature>
<feature type="domain" description="TerB N-terminal" evidence="1">
    <location>
        <begin position="46"/>
        <end position="246"/>
    </location>
</feature>
<comment type="caution">
    <text evidence="3">The sequence shown here is derived from an EMBL/GenBank/DDBJ whole genome shotgun (WGS) entry which is preliminary data.</text>
</comment>
<dbReference type="AlphaFoldDB" id="A0A6I1I637"/>
<dbReference type="SUPFAM" id="SSF158682">
    <property type="entry name" value="TerB-like"/>
    <property type="match status" value="1"/>
</dbReference>
<dbReference type="RefSeq" id="WP_152281101.1">
    <property type="nucleotide sequence ID" value="NZ_WFLI01000002.1"/>
</dbReference>
<dbReference type="EMBL" id="WFLI01000002">
    <property type="protein sequence ID" value="KAB8066463.1"/>
    <property type="molecule type" value="Genomic_DNA"/>
</dbReference>
<organism evidence="3 4">
    <name type="scientific">Janthinobacterium violaceinigrum</name>
    <dbReference type="NCBI Taxonomy" id="2654252"/>
    <lineage>
        <taxon>Bacteria</taxon>
        <taxon>Pseudomonadati</taxon>
        <taxon>Pseudomonadota</taxon>
        <taxon>Betaproteobacteria</taxon>
        <taxon>Burkholderiales</taxon>
        <taxon>Oxalobacteraceae</taxon>
        <taxon>Janthinobacterium</taxon>
    </lineage>
</organism>
<evidence type="ECO:0000259" key="1">
    <source>
        <dbReference type="Pfam" id="PF13208"/>
    </source>
</evidence>
<accession>A0A6I1I637</accession>
<evidence type="ECO:0000313" key="3">
    <source>
        <dbReference type="EMBL" id="KAB8066463.1"/>
    </source>
</evidence>
<keyword evidence="4" id="KW-1185">Reference proteome</keyword>
<gene>
    <name evidence="3" type="ORF">GCN75_01815</name>
</gene>
<dbReference type="InterPro" id="IPR028932">
    <property type="entry name" value="TerB-C"/>
</dbReference>
<protein>
    <recommendedName>
        <fullName evidence="5">Tellurite resistance protein TerB</fullName>
    </recommendedName>
</protein>
<name>A0A6I1I637_9BURK</name>
<sequence length="707" mass="77056">MSKTTSMVQYSSDDAYSSSEARGFRIPAPPAQPCLAQWIARNEAFAVAGLSIPSGMVYVGEVLPGNDGAPDPCLIDPLKTVDLRADYNEAHTHGDWPSYSDVSPRARGAYLKWLADGRSGPDADISNVWMFFFGLERRVLLDGKFDKILVTELPLIAKELQRLLKHYGKTSPLFHRHCSDFLEIVNLLQAPPQLYMQAIPEIPIGTVLPMYLRLAIGQALADQHPIPVSLAWAWVLHDPAIVLRTASTRCSEQFHALFLKTYVAKHGDRIRIRSTETKLKCRYMPASCAMGDTQGIDVEIGDVPDISAINGPVNFLQKVVDECAAALDAYSRFVGRFPEKSHALEALVRLPLAIWPASAMQVLHDIKTVLASGAIALSWASLASRFDAQTVVTNEIVRALTQVLASVQVATEPELLAHGKQGAGQVVALFLMAAVSPDEYPPVEDSIASLALELLIMQAQINEVFTDEKLAILDEQIASWIHLSTQQQRRLMARSRLLLQEPMSPSTLKRKVQAAGQSTREACAAFIVHIAGTAAHAPRAEVAVLERLYGFLDVDTKKLYGALHGTAMAPATNHATVFDSTTAGVVTLDIARIAQLQSDSDKLAVLLGNIFVDDPLPEPAVTIPTLESLSDGLAGLDASHTTFMRQLIARSSWSRSELETLASGLSMMLDGALEHINEACLDTYDCLCAEGDDPIDINLDIYERIAP</sequence>
<dbReference type="InterPro" id="IPR025266">
    <property type="entry name" value="TerB_N"/>
</dbReference>